<accession>A0ABP0W3F0</accession>
<name>A0ABP0W3F0_9BRYO</name>
<gene>
    <name evidence="1" type="ORF">CSSPJE1EN1_LOCUS6224</name>
</gene>
<proteinExistence type="predicted"/>
<evidence type="ECO:0000313" key="1">
    <source>
        <dbReference type="EMBL" id="CAK9260746.1"/>
    </source>
</evidence>
<reference evidence="1" key="1">
    <citation type="submission" date="2024-02" db="EMBL/GenBank/DDBJ databases">
        <authorList>
            <consortium name="ELIXIR-Norway"/>
            <consortium name="Elixir Norway"/>
        </authorList>
    </citation>
    <scope>NUCLEOTIDE SEQUENCE</scope>
</reference>
<sequence>MEPLYYSSSKYLRHLSYVTQKKNQIQVPINTPSLPCSSNPIRPYLVSTASPSSSSFSSSSPAHFSTDSPRVCGHQTALPSLQSRQKPTPALYDPGFRRNASLFVCTRIATCLRSQEFDGVELILLLKNIKDFTFLVYEQLASNQRCMLHLICIPNSTGVGVKELPFNTTQRFTITLGQIEVQIWIWLDHVSVPFQEMSKESLCFLLLPSSPIKF</sequence>
<dbReference type="Proteomes" id="UP001497444">
    <property type="component" value="Chromosome 13"/>
</dbReference>
<protein>
    <submittedName>
        <fullName evidence="1">Uncharacterized protein</fullName>
    </submittedName>
</protein>
<dbReference type="EMBL" id="OZ020108">
    <property type="protein sequence ID" value="CAK9260746.1"/>
    <property type="molecule type" value="Genomic_DNA"/>
</dbReference>
<organism evidence="1 2">
    <name type="scientific">Sphagnum jensenii</name>
    <dbReference type="NCBI Taxonomy" id="128206"/>
    <lineage>
        <taxon>Eukaryota</taxon>
        <taxon>Viridiplantae</taxon>
        <taxon>Streptophyta</taxon>
        <taxon>Embryophyta</taxon>
        <taxon>Bryophyta</taxon>
        <taxon>Sphagnophytina</taxon>
        <taxon>Sphagnopsida</taxon>
        <taxon>Sphagnales</taxon>
        <taxon>Sphagnaceae</taxon>
        <taxon>Sphagnum</taxon>
    </lineage>
</organism>
<evidence type="ECO:0000313" key="2">
    <source>
        <dbReference type="Proteomes" id="UP001497444"/>
    </source>
</evidence>
<keyword evidence="2" id="KW-1185">Reference proteome</keyword>